<feature type="region of interest" description="Disordered" evidence="1">
    <location>
        <begin position="662"/>
        <end position="684"/>
    </location>
</feature>
<feature type="region of interest" description="Disordered" evidence="1">
    <location>
        <begin position="1330"/>
        <end position="1349"/>
    </location>
</feature>
<feature type="non-terminal residue" evidence="2">
    <location>
        <position position="1"/>
    </location>
</feature>
<name>A0AAD7UID2_9STRA</name>
<feature type="region of interest" description="Disordered" evidence="1">
    <location>
        <begin position="886"/>
        <end position="912"/>
    </location>
</feature>
<feature type="compositionally biased region" description="Low complexity" evidence="1">
    <location>
        <begin position="664"/>
        <end position="679"/>
    </location>
</feature>
<organism evidence="2 3">
    <name type="scientific">Chrysophaeum taylorii</name>
    <dbReference type="NCBI Taxonomy" id="2483200"/>
    <lineage>
        <taxon>Eukaryota</taxon>
        <taxon>Sar</taxon>
        <taxon>Stramenopiles</taxon>
        <taxon>Ochrophyta</taxon>
        <taxon>Pelagophyceae</taxon>
        <taxon>Pelagomonadales</taxon>
        <taxon>Pelagomonadaceae</taxon>
        <taxon>Chrysophaeum</taxon>
    </lineage>
</organism>
<accession>A0AAD7UID2</accession>
<feature type="compositionally biased region" description="Low complexity" evidence="1">
    <location>
        <begin position="1330"/>
        <end position="1344"/>
    </location>
</feature>
<evidence type="ECO:0000313" key="2">
    <source>
        <dbReference type="EMBL" id="KAJ8606967.1"/>
    </source>
</evidence>
<feature type="region of interest" description="Disordered" evidence="1">
    <location>
        <begin position="1758"/>
        <end position="1782"/>
    </location>
</feature>
<sequence>MLHFVVCAAAAAVETPSPSSVLQVRSFAFPTFESSLCSTWVCTSDSFVVTASGALVVSGSRASLQWPEQFTSTRVVRINGRVTKDERCDNHFVFVSREKMSFSFSTGALKIAWNCDELAVYGPTELRSTSCATLATYDFSVLFEAHKTTAIAKDDARICSVVLWEGLDDLDDDDDDQVWFYFGADASSTEATWLSLSATDSSATFAPTTAGPTASFVPTKFSTPRPTSPGNSFSFQKFGSSPCSSTYWTCSASDSFEAVDGVLVVLGDSAAIRRVVDVSSSREIRVRRWSEQFASTRVLRIAGTLKKDSSCNDHFVYVSVTPTTWAFATTAGVLRVVWNCDALFVYGPSSSSGASCSSRDTYDLSVVIEAFATTVTAISDSLACSVVLSEGLEDTAPFGQDLWCECFWQQQQQQQQHESKKKISRRFYFGADADSSSDAATWIALAATDFERTASTSSPTATPLPSVLPTPMPTHPERSFSFQNFESNPCTAGTSWSCTSDSFLVVADDGELVVWGDAAALGWSERFASTRVLRVAGTLRKDSSCNDHFVYVSVAPSTTFFYGTAAGTIRVAWSCSSLYVYGPSDLASTTCWEHGTYDLSIMIESDRTAVHASSESLSCSVTLGQGLEDAAPSGESLYFFFGADADDASDSATWLTLSASDSLATPGPTSTSPTATPRPSGVPTPRPTHVVKSFAFESFDANPCTGGFWSCTSDSFAVDPSKDGALVITGDAAALGWSERFSSARGLRITGTLVKDASCNDHFVYASVSPSTTFYYGTAAGTIRIAWSCNSLFIYGPSASTSTYCSSHGTYDLSILIELDSTRVAATTTTTTTTTEGLACSATLAQGLRDATAGEAEEFLYFFFGADADYSSDAATWLSLSATDTTATAPPSSARPTVTPHPTTPSPTPSDHSFEFGTFLSSPCTSGGSWSCSSSGSFVVESGALVVSGTGAVSLGWTTLFTSTRVLRIHGSLIKDESCDNHFVYLSVDPSSSSYYYWALSSTPRTIRVAWDCERLYVYGPSYSTYTSCSSYATYDLDILIESDRTAVSATFFDSLSCSVVLYEGLEDAAPGGEDLYFYFGADTSSTYHYYYYPTLYEEDGAATWLSLKATDSLTTDAPTTTTPTATPSPSADPTRMPTYEVRSFEFAKFDSSPCASTSWSCTSSDSFAVDPSSSGGALVISGYDAALWWSEQFASTRGLRITGALIKDASCNNHFVYVSTARTTYYYATTSGMIRIAWSCGYLYIYGPSSSTYTPCSSLGAYDLEILIESDTTSVAATTSSSDHCFATLAQGLRDVAARKEPLYFYFGAYYPDAATTWLSLRATDTLATAPPTSGGPTATPRPSAFPTPKPTHTEHSFAFHQFDSNPCTSGSWSCTSDSFAVTSRGALVVTGDSAALGWSERFTSTRILRITGSLIKDASCNNHFVYASVTPSAFYYGSTVGTMRFIWSCNALHVYGPSLSASSSCYSHGTYALSILIEAEITTVTATSGSLTCSVVLEQGLRDVAFSGEDLLFYFGADADYTSDSATWLSLTATDSATTESPTAIGPTVESTFRPTSWIPEHSFIFHRFDDDDDDDDSGSPCTSGSWSCTSGSYVVQSGALEVLGRGAALGWTDRFTSTRVLRIHGTLIKDESCDNHFVYVSVAPTSWSFSSTSRTIRVAWNCDSLTIYGPSTHSYTSCSSHATYDLNILIESEKTSVAADQGSTSCLVVLYEGLEDAAPLGENLLFYFGADTYISSSASTGATWLSLSATDSLATPGPTTAAPTATPLPTTSSTPRPTHVEKSLAFESFESSPCTTSASWSCTSGFFEVDSGELEITGGSATLRWAEKFTSTRVLRIHGTLIRDQSCDNHFVYASALPAATWSSATTPGTIRVAWACNNLYIFGPSMYTHASCSRYATYDLKILIEAHATSVEAISDSSFSCSVILSQGLEDAAPHGEDLSFYFGADADSADFLTKATWLSLRATDSLTTVAPTTAAPTATLRPTSWFSPNPTHTVHSFSLTAFDSGRSPYSAGALVLTGDSAALGWSERFTSTRVLRITGTLEKNSACNDHFVYASVLPTSWSFATTTGTGLEDVAPSGEDLLFYF</sequence>
<evidence type="ECO:0000313" key="3">
    <source>
        <dbReference type="Proteomes" id="UP001230188"/>
    </source>
</evidence>
<gene>
    <name evidence="2" type="ORF">CTAYLR_009267</name>
</gene>
<proteinExistence type="predicted"/>
<dbReference type="Proteomes" id="UP001230188">
    <property type="component" value="Unassembled WGS sequence"/>
</dbReference>
<evidence type="ECO:0000256" key="1">
    <source>
        <dbReference type="SAM" id="MobiDB-lite"/>
    </source>
</evidence>
<reference evidence="2" key="1">
    <citation type="submission" date="2023-01" db="EMBL/GenBank/DDBJ databases">
        <title>Metagenome sequencing of chrysophaentin producing Chrysophaeum taylorii.</title>
        <authorList>
            <person name="Davison J."/>
            <person name="Bewley C."/>
        </authorList>
    </citation>
    <scope>NUCLEOTIDE SEQUENCE</scope>
    <source>
        <strain evidence="2">NIES-1699</strain>
    </source>
</reference>
<feature type="compositionally biased region" description="Low complexity" evidence="1">
    <location>
        <begin position="1758"/>
        <end position="1780"/>
    </location>
</feature>
<comment type="caution">
    <text evidence="2">The sequence shown here is derived from an EMBL/GenBank/DDBJ whole genome shotgun (WGS) entry which is preliminary data.</text>
</comment>
<dbReference type="EMBL" id="JAQMWT010000239">
    <property type="protein sequence ID" value="KAJ8606967.1"/>
    <property type="molecule type" value="Genomic_DNA"/>
</dbReference>
<keyword evidence="3" id="KW-1185">Reference proteome</keyword>
<feature type="region of interest" description="Disordered" evidence="1">
    <location>
        <begin position="1116"/>
        <end position="1136"/>
    </location>
</feature>
<protein>
    <submittedName>
        <fullName evidence="2">Uncharacterized protein</fullName>
    </submittedName>
</protein>
<feature type="compositionally biased region" description="Low complexity" evidence="1">
    <location>
        <begin position="1116"/>
        <end position="1135"/>
    </location>
</feature>
<feature type="compositionally biased region" description="Low complexity" evidence="1">
    <location>
        <begin position="886"/>
        <end position="901"/>
    </location>
</feature>